<keyword evidence="3" id="KW-1185">Reference proteome</keyword>
<accession>A0A176QER4</accession>
<organism evidence="2 3">
    <name type="scientific">Janibacter melonis</name>
    <dbReference type="NCBI Taxonomy" id="262209"/>
    <lineage>
        <taxon>Bacteria</taxon>
        <taxon>Bacillati</taxon>
        <taxon>Actinomycetota</taxon>
        <taxon>Actinomycetes</taxon>
        <taxon>Micrococcales</taxon>
        <taxon>Intrasporangiaceae</taxon>
        <taxon>Janibacter</taxon>
    </lineage>
</organism>
<proteinExistence type="predicted"/>
<evidence type="ECO:0000256" key="1">
    <source>
        <dbReference type="SAM" id="Phobius"/>
    </source>
</evidence>
<protein>
    <recommendedName>
        <fullName evidence="4">PrsW family intramembrane metalloprotease</fullName>
    </recommendedName>
</protein>
<dbReference type="AlphaFoldDB" id="A0A176QER4"/>
<dbReference type="PANTHER" id="PTHR36844">
    <property type="entry name" value="PROTEASE PRSW"/>
    <property type="match status" value="1"/>
</dbReference>
<comment type="caution">
    <text evidence="2">The sequence shown here is derived from an EMBL/GenBank/DDBJ whole genome shotgun (WGS) entry which is preliminary data.</text>
</comment>
<dbReference type="Pfam" id="PF13367">
    <property type="entry name" value="PrsW-protease"/>
    <property type="match status" value="1"/>
</dbReference>
<evidence type="ECO:0008006" key="4">
    <source>
        <dbReference type="Google" id="ProtNLM"/>
    </source>
</evidence>
<reference evidence="2 3" key="1">
    <citation type="submission" date="2016-01" db="EMBL/GenBank/DDBJ databases">
        <title>Janibacter melonis strain CD11_4 genome sequencing and assembly.</title>
        <authorList>
            <person name="Nair G.R."/>
            <person name="Kaur G."/>
            <person name="Chander A.M."/>
            <person name="Mayilraj S."/>
        </authorList>
    </citation>
    <scope>NUCLEOTIDE SEQUENCE [LARGE SCALE GENOMIC DNA]</scope>
    <source>
        <strain evidence="2 3">CD11-4</strain>
    </source>
</reference>
<keyword evidence="1" id="KW-0472">Membrane</keyword>
<sequence>MQQHYDPQYVTAQAQHNPTVRPGVRRWVIGGLIATAFSVIALMFAAYFSLSFGVIATLLGLLFAIIPLGIVIPIFLWLDRFEAEPWRYLLVAFLWGALAATLPSIVLNTAATVVVASSLDATSASTVGAVVVAPLVEETFKGLFLVVMLLFRRNQLNGLADGVTYAGLCAAGFAFTENILYLARGYSEMGGEAFATIFVLRGVMSPFCHPMFTAMTGIGVGLAASTRSTAVKVVAPFIGWCAAVLLHAGWNLSASNGLIGFVLGYGVGFLLLIAFIIFIVWARGREGRIIGHFLQPYVQTGWLAPGEVTMLSSMRQRREARTWAKLNGGPQSLSSMRAFQDTASELALLRARMHNHRVDDASISKERVLLDSMTARRREFAGMSIR</sequence>
<name>A0A176QER4_9MICO</name>
<feature type="transmembrane region" description="Helical" evidence="1">
    <location>
        <begin position="163"/>
        <end position="183"/>
    </location>
</feature>
<evidence type="ECO:0000313" key="3">
    <source>
        <dbReference type="Proteomes" id="UP000076976"/>
    </source>
</evidence>
<gene>
    <name evidence="2" type="ORF">AWH69_07585</name>
</gene>
<evidence type="ECO:0000313" key="2">
    <source>
        <dbReference type="EMBL" id="OAB88191.1"/>
    </source>
</evidence>
<dbReference type="EMBL" id="LQZG01000002">
    <property type="protein sequence ID" value="OAB88191.1"/>
    <property type="molecule type" value="Genomic_DNA"/>
</dbReference>
<dbReference type="GO" id="GO:0008233">
    <property type="term" value="F:peptidase activity"/>
    <property type="evidence" value="ECO:0007669"/>
    <property type="project" value="InterPro"/>
</dbReference>
<dbReference type="STRING" id="262209.AWH69_07585"/>
<feature type="transmembrane region" description="Helical" evidence="1">
    <location>
        <begin position="258"/>
        <end position="282"/>
    </location>
</feature>
<feature type="transmembrane region" description="Helical" evidence="1">
    <location>
        <begin position="88"/>
        <end position="107"/>
    </location>
</feature>
<dbReference type="PANTHER" id="PTHR36844:SF1">
    <property type="entry name" value="PROTEASE PRSW"/>
    <property type="match status" value="1"/>
</dbReference>
<dbReference type="Proteomes" id="UP000076976">
    <property type="component" value="Unassembled WGS sequence"/>
</dbReference>
<feature type="transmembrane region" description="Helical" evidence="1">
    <location>
        <begin position="233"/>
        <end position="252"/>
    </location>
</feature>
<keyword evidence="1" id="KW-0812">Transmembrane</keyword>
<dbReference type="InterPro" id="IPR026898">
    <property type="entry name" value="PrsW"/>
</dbReference>
<feature type="transmembrane region" description="Helical" evidence="1">
    <location>
        <begin position="54"/>
        <end position="76"/>
    </location>
</feature>
<keyword evidence="1" id="KW-1133">Transmembrane helix</keyword>
<feature type="transmembrane region" description="Helical" evidence="1">
    <location>
        <begin position="203"/>
        <end position="224"/>
    </location>
</feature>
<feature type="transmembrane region" description="Helical" evidence="1">
    <location>
        <begin position="27"/>
        <end position="48"/>
    </location>
</feature>
<feature type="transmembrane region" description="Helical" evidence="1">
    <location>
        <begin position="127"/>
        <end position="151"/>
    </location>
</feature>